<sequence>MMQSIEQELHQANVPPRVHLVDAGYVSARVLVKSQERFGIEVVGPVSVDTQWQAHTPSGIDASQFVLDWENRQAICPQEKTSTSWSWLNRKSHPDLIKIPFSTTDCRSCPRLSDCVQSTSKYPRRTLVIRPQAQHAALQAARQRQRTETFQQRYALRAGVEATISQGVRAFDLRRSRYVGLPKTHLQHLAIATAINLVRLIDWLDGSPLTPTRVSAFERLYKAA</sequence>
<name>A0A402A074_9CHLR</name>
<protein>
    <recommendedName>
        <fullName evidence="1">Transposase DDE domain-containing protein</fullName>
    </recommendedName>
</protein>
<keyword evidence="3" id="KW-1185">Reference proteome</keyword>
<dbReference type="AlphaFoldDB" id="A0A402A074"/>
<feature type="domain" description="Transposase DDE" evidence="1">
    <location>
        <begin position="75"/>
        <end position="201"/>
    </location>
</feature>
<accession>A0A402A074</accession>
<gene>
    <name evidence="2" type="ORF">KTT_23540</name>
</gene>
<proteinExistence type="predicted"/>
<dbReference type="OrthoDB" id="9155999at2"/>
<dbReference type="Proteomes" id="UP000287352">
    <property type="component" value="Unassembled WGS sequence"/>
</dbReference>
<evidence type="ECO:0000313" key="2">
    <source>
        <dbReference type="EMBL" id="GCE12495.1"/>
    </source>
</evidence>
<dbReference type="InterPro" id="IPR025668">
    <property type="entry name" value="Tnp_DDE_dom"/>
</dbReference>
<reference evidence="3" key="1">
    <citation type="submission" date="2018-12" db="EMBL/GenBank/DDBJ databases">
        <title>Tengunoibacter tsumagoiensis gen. nov., sp. nov., Dictyobacter kobayashii sp. nov., D. alpinus sp. nov., and D. joshuensis sp. nov. and description of Dictyobacteraceae fam. nov. within the order Ktedonobacterales isolated from Tengu-no-mugimeshi.</title>
        <authorList>
            <person name="Wang C.M."/>
            <person name="Zheng Y."/>
            <person name="Sakai Y."/>
            <person name="Toyoda A."/>
            <person name="Minakuchi Y."/>
            <person name="Abe K."/>
            <person name="Yokota A."/>
            <person name="Yabe S."/>
        </authorList>
    </citation>
    <scope>NUCLEOTIDE SEQUENCE [LARGE SCALE GENOMIC DNA]</scope>
    <source>
        <strain evidence="3">Uno3</strain>
    </source>
</reference>
<organism evidence="2 3">
    <name type="scientific">Tengunoibacter tsumagoiensis</name>
    <dbReference type="NCBI Taxonomy" id="2014871"/>
    <lineage>
        <taxon>Bacteria</taxon>
        <taxon>Bacillati</taxon>
        <taxon>Chloroflexota</taxon>
        <taxon>Ktedonobacteria</taxon>
        <taxon>Ktedonobacterales</taxon>
        <taxon>Dictyobacteraceae</taxon>
        <taxon>Tengunoibacter</taxon>
    </lineage>
</organism>
<evidence type="ECO:0000313" key="3">
    <source>
        <dbReference type="Proteomes" id="UP000287352"/>
    </source>
</evidence>
<dbReference type="EMBL" id="BIFR01000001">
    <property type="protein sequence ID" value="GCE12495.1"/>
    <property type="molecule type" value="Genomic_DNA"/>
</dbReference>
<dbReference type="Pfam" id="PF13751">
    <property type="entry name" value="DDE_Tnp_1_6"/>
    <property type="match status" value="1"/>
</dbReference>
<dbReference type="RefSeq" id="WP_126580109.1">
    <property type="nucleotide sequence ID" value="NZ_BIFR01000001.1"/>
</dbReference>
<evidence type="ECO:0000259" key="1">
    <source>
        <dbReference type="Pfam" id="PF13751"/>
    </source>
</evidence>
<comment type="caution">
    <text evidence="2">The sequence shown here is derived from an EMBL/GenBank/DDBJ whole genome shotgun (WGS) entry which is preliminary data.</text>
</comment>
<dbReference type="PANTHER" id="PTHR33408">
    <property type="entry name" value="TRANSPOSASE"/>
    <property type="match status" value="1"/>
</dbReference>
<dbReference type="PANTHER" id="PTHR33408:SF2">
    <property type="entry name" value="TRANSPOSASE DDE DOMAIN-CONTAINING PROTEIN"/>
    <property type="match status" value="1"/>
</dbReference>